<organism evidence="1">
    <name type="scientific">marine sediment metagenome</name>
    <dbReference type="NCBI Taxonomy" id="412755"/>
    <lineage>
        <taxon>unclassified sequences</taxon>
        <taxon>metagenomes</taxon>
        <taxon>ecological metagenomes</taxon>
    </lineage>
</organism>
<protein>
    <submittedName>
        <fullName evidence="1">Uncharacterized protein</fullName>
    </submittedName>
</protein>
<proteinExistence type="predicted"/>
<accession>X1C729</accession>
<dbReference type="EMBL" id="BART01013166">
    <property type="protein sequence ID" value="GAG89097.1"/>
    <property type="molecule type" value="Genomic_DNA"/>
</dbReference>
<dbReference type="AlphaFoldDB" id="X1C729"/>
<reference evidence="1" key="1">
    <citation type="journal article" date="2014" name="Front. Microbiol.">
        <title>High frequency of phylogenetically diverse reductive dehalogenase-homologous genes in deep subseafloor sedimentary metagenomes.</title>
        <authorList>
            <person name="Kawai M."/>
            <person name="Futagami T."/>
            <person name="Toyoda A."/>
            <person name="Takaki Y."/>
            <person name="Nishi S."/>
            <person name="Hori S."/>
            <person name="Arai W."/>
            <person name="Tsubouchi T."/>
            <person name="Morono Y."/>
            <person name="Uchiyama I."/>
            <person name="Ito T."/>
            <person name="Fujiyama A."/>
            <person name="Inagaki F."/>
            <person name="Takami H."/>
        </authorList>
    </citation>
    <scope>NUCLEOTIDE SEQUENCE</scope>
    <source>
        <strain evidence="1">Expedition CK06-06</strain>
    </source>
</reference>
<comment type="caution">
    <text evidence="1">The sequence shown here is derived from an EMBL/GenBank/DDBJ whole genome shotgun (WGS) entry which is preliminary data.</text>
</comment>
<gene>
    <name evidence="1" type="ORF">S01H4_27083</name>
</gene>
<evidence type="ECO:0000313" key="1">
    <source>
        <dbReference type="EMBL" id="GAG89097.1"/>
    </source>
</evidence>
<name>X1C729_9ZZZZ</name>
<feature type="non-terminal residue" evidence="1">
    <location>
        <position position="56"/>
    </location>
</feature>
<sequence length="56" mass="6557">MAPPVSEERDSSEIMFERGLLEQWGKKLFRIFKLGEKHGAKVYDLDRYDGIRRISG</sequence>